<evidence type="ECO:0000313" key="1">
    <source>
        <dbReference type="EMBL" id="MBF4274142.1"/>
    </source>
</evidence>
<protein>
    <submittedName>
        <fullName evidence="1">DUF3265 domain-containing protein</fullName>
    </submittedName>
</protein>
<comment type="caution">
    <text evidence="1">The sequence shown here is derived from an EMBL/GenBank/DDBJ whole genome shotgun (WGS) entry which is preliminary data.</text>
</comment>
<reference evidence="1 2" key="1">
    <citation type="journal article" date="2021" name="PeerJ">
        <title>Analysis of 44 Vibrio anguillarum genomes reveals high genetic diversity.</title>
        <authorList>
            <person name="Hansen M.J."/>
            <person name="Dalsgaard I."/>
        </authorList>
    </citation>
    <scope>NUCLEOTIDE SEQUENCE [LARGE SCALE GENOMIC DNA]</scope>
    <source>
        <strain evidence="1 2">17-16730-2A</strain>
    </source>
</reference>
<organism evidence="1 2">
    <name type="scientific">Vibrio anguillarum</name>
    <name type="common">Listonella anguillarum</name>
    <dbReference type="NCBI Taxonomy" id="55601"/>
    <lineage>
        <taxon>Bacteria</taxon>
        <taxon>Pseudomonadati</taxon>
        <taxon>Pseudomonadota</taxon>
        <taxon>Gammaproteobacteria</taxon>
        <taxon>Vibrionales</taxon>
        <taxon>Vibrionaceae</taxon>
        <taxon>Vibrio</taxon>
    </lineage>
</organism>
<dbReference type="EMBL" id="RDOM01000100">
    <property type="protein sequence ID" value="MBF4274142.1"/>
    <property type="molecule type" value="Genomic_DNA"/>
</dbReference>
<dbReference type="Proteomes" id="UP000722957">
    <property type="component" value="Unassembled WGS sequence"/>
</dbReference>
<accession>A0AAW4AUN8</accession>
<name>A0AAW4AUN8_VIBAN</name>
<gene>
    <name evidence="1" type="ORF">EAY07_19405</name>
</gene>
<sequence>MAFFENCAITNNLRRIPNAWHFASTSILVFTVQCFRFGGSVAHPLIGR</sequence>
<evidence type="ECO:0000313" key="2">
    <source>
        <dbReference type="Proteomes" id="UP000722957"/>
    </source>
</evidence>
<dbReference type="AlphaFoldDB" id="A0AAW4AUN8"/>
<proteinExistence type="predicted"/>